<comment type="similarity">
    <text evidence="1">Belongs to the NFX1 family.</text>
</comment>
<feature type="region of interest" description="Disordered" evidence="7">
    <location>
        <begin position="652"/>
        <end position="674"/>
    </location>
</feature>
<accession>A0A1A8L692</accession>
<dbReference type="SMART" id="SM00438">
    <property type="entry name" value="ZnF_NFX"/>
    <property type="match status" value="6"/>
</dbReference>
<dbReference type="SUPFAM" id="SSF57850">
    <property type="entry name" value="RING/U-box"/>
    <property type="match status" value="1"/>
</dbReference>
<evidence type="ECO:0000256" key="7">
    <source>
        <dbReference type="SAM" id="MobiDB-lite"/>
    </source>
</evidence>
<dbReference type="GO" id="GO:0005634">
    <property type="term" value="C:nucleus"/>
    <property type="evidence" value="ECO:0007669"/>
    <property type="project" value="InterPro"/>
</dbReference>
<dbReference type="AlphaFoldDB" id="A0A1A8L692"/>
<reference evidence="10" key="2">
    <citation type="submission" date="2016-06" db="EMBL/GenBank/DDBJ databases">
        <title>The genome of a short-lived fish provides insights into sex chromosome evolution and the genetic control of aging.</title>
        <authorList>
            <person name="Reichwald K."/>
            <person name="Felder M."/>
            <person name="Petzold A."/>
            <person name="Koch P."/>
            <person name="Groth M."/>
            <person name="Platzer M."/>
        </authorList>
    </citation>
    <scope>NUCLEOTIDE SEQUENCE</scope>
    <source>
        <tissue evidence="10">Brain</tissue>
    </source>
</reference>
<evidence type="ECO:0000256" key="6">
    <source>
        <dbReference type="PROSITE-ProRule" id="PRU00175"/>
    </source>
</evidence>
<feature type="compositionally biased region" description="Basic residues" evidence="7">
    <location>
        <begin position="655"/>
        <end position="665"/>
    </location>
</feature>
<dbReference type="GO" id="GO:0008270">
    <property type="term" value="F:zinc ion binding"/>
    <property type="evidence" value="ECO:0007669"/>
    <property type="project" value="UniProtKB-KW"/>
</dbReference>
<dbReference type="InterPro" id="IPR001841">
    <property type="entry name" value="Znf_RING"/>
</dbReference>
<dbReference type="EMBL" id="HAEF01002611">
    <property type="protein sequence ID" value="SBR39993.1"/>
    <property type="molecule type" value="Transcribed_RNA"/>
</dbReference>
<dbReference type="CDD" id="cd16697">
    <property type="entry name" value="RING-CH-C4HC3_NFXL1"/>
    <property type="match status" value="1"/>
</dbReference>
<keyword evidence="8" id="KW-0812">Transmembrane</keyword>
<dbReference type="PANTHER" id="PTHR12360:SF1">
    <property type="entry name" value="NF-X1-TYPE ZINC FINGER PROTEIN NFXL1"/>
    <property type="match status" value="1"/>
</dbReference>
<evidence type="ECO:0000256" key="4">
    <source>
        <dbReference type="ARBA" id="ARBA00022771"/>
    </source>
</evidence>
<evidence type="ECO:0000259" key="9">
    <source>
        <dbReference type="PROSITE" id="PS50089"/>
    </source>
</evidence>
<dbReference type="Pfam" id="PF01422">
    <property type="entry name" value="zf-NF-X1"/>
    <property type="match status" value="7"/>
</dbReference>
<keyword evidence="2" id="KW-0479">Metal-binding</keyword>
<proteinExistence type="inferred from homology"/>
<dbReference type="PROSITE" id="PS50089">
    <property type="entry name" value="ZF_RING_2"/>
    <property type="match status" value="1"/>
</dbReference>
<dbReference type="InterPro" id="IPR000967">
    <property type="entry name" value="Znf_NFX1"/>
</dbReference>
<keyword evidence="8" id="KW-0472">Membrane</keyword>
<name>A0A1A8L692_9TELE</name>
<evidence type="ECO:0000256" key="3">
    <source>
        <dbReference type="ARBA" id="ARBA00022737"/>
    </source>
</evidence>
<keyword evidence="3" id="KW-0677">Repeat</keyword>
<feature type="region of interest" description="Disordered" evidence="7">
    <location>
        <begin position="1"/>
        <end position="88"/>
    </location>
</feature>
<keyword evidence="8" id="KW-1133">Transmembrane helix</keyword>
<feature type="compositionally biased region" description="Acidic residues" evidence="7">
    <location>
        <begin position="74"/>
        <end position="84"/>
    </location>
</feature>
<organism evidence="10">
    <name type="scientific">Nothobranchius pienaari</name>
    <dbReference type="NCBI Taxonomy" id="704102"/>
    <lineage>
        <taxon>Eukaryota</taxon>
        <taxon>Metazoa</taxon>
        <taxon>Chordata</taxon>
        <taxon>Craniata</taxon>
        <taxon>Vertebrata</taxon>
        <taxon>Euteleostomi</taxon>
        <taxon>Actinopterygii</taxon>
        <taxon>Neopterygii</taxon>
        <taxon>Teleostei</taxon>
        <taxon>Neoteleostei</taxon>
        <taxon>Acanthomorphata</taxon>
        <taxon>Ovalentaria</taxon>
        <taxon>Atherinomorphae</taxon>
        <taxon>Cyprinodontiformes</taxon>
        <taxon>Nothobranchiidae</taxon>
        <taxon>Nothobranchius</taxon>
    </lineage>
</organism>
<protein>
    <submittedName>
        <fullName evidence="10">Nuclear transcription factor, X-box binding-like 1</fullName>
    </submittedName>
</protein>
<dbReference type="CDD" id="cd06008">
    <property type="entry name" value="NF-X1-zinc-finger"/>
    <property type="match status" value="3"/>
</dbReference>
<evidence type="ECO:0000256" key="1">
    <source>
        <dbReference type="ARBA" id="ARBA00007269"/>
    </source>
</evidence>
<reference evidence="10" key="1">
    <citation type="submission" date="2016-05" db="EMBL/GenBank/DDBJ databases">
        <authorList>
            <person name="Lavstsen T."/>
            <person name="Jespersen J.S."/>
        </authorList>
    </citation>
    <scope>NUCLEOTIDE SEQUENCE</scope>
    <source>
        <tissue evidence="10">Brain</tissue>
    </source>
</reference>
<evidence type="ECO:0000256" key="8">
    <source>
        <dbReference type="SAM" id="Phobius"/>
    </source>
</evidence>
<dbReference type="PANTHER" id="PTHR12360">
    <property type="entry name" value="NUCLEAR TRANSCRIPTION FACTOR, X-BOX BINDING 1 NFX1"/>
    <property type="match status" value="1"/>
</dbReference>
<evidence type="ECO:0000313" key="10">
    <source>
        <dbReference type="EMBL" id="SBR39993.1"/>
    </source>
</evidence>
<keyword evidence="5" id="KW-0862">Zinc</keyword>
<evidence type="ECO:0000256" key="2">
    <source>
        <dbReference type="ARBA" id="ARBA00022723"/>
    </source>
</evidence>
<feature type="domain" description="RING-type" evidence="9">
    <location>
        <begin position="128"/>
        <end position="188"/>
    </location>
</feature>
<dbReference type="InterPro" id="IPR034078">
    <property type="entry name" value="NFX1_fam"/>
</dbReference>
<dbReference type="GO" id="GO:0000977">
    <property type="term" value="F:RNA polymerase II transcription regulatory region sequence-specific DNA binding"/>
    <property type="evidence" value="ECO:0007669"/>
    <property type="project" value="TreeGrafter"/>
</dbReference>
<dbReference type="GO" id="GO:0000981">
    <property type="term" value="F:DNA-binding transcription factor activity, RNA polymerase II-specific"/>
    <property type="evidence" value="ECO:0007669"/>
    <property type="project" value="TreeGrafter"/>
</dbReference>
<gene>
    <name evidence="10" type="primary">NFXL1</name>
</gene>
<keyword evidence="4 6" id="KW-0863">Zinc-finger</keyword>
<evidence type="ECO:0000256" key="5">
    <source>
        <dbReference type="ARBA" id="ARBA00022833"/>
    </source>
</evidence>
<sequence length="703" mass="77985">MEPAWRQQGRGRGRGHDAQGQRSRPLPKERERPGGAPEHPQAGQPVPSRFEEIRKSNQAAAKRLVESHLSSSSSDEDQDGTDDGDTQRGRILESTFTSYTNQTGGDSSGLVRTGQYLTDLFQSGALTCLICIASVRRTQQVWSCSSCFSLFHLPCIQKWARDSAFLVSSITDEDFGQKQHPWPCPKCRTEYPPSATPNRYMCYCGKLQDPPADPWLVPHSCGSICQRELKPTCGHTCLLLCHPGPCPPCPKMVSVSCMCESAFRGVCVDDRPQRDRAPAPVGPVSRCVELRSPVATTPVCGRTLGCRNHKCPSICHQGSCYPCPETVEVTCTCGFTVLTVPCGREKSTKPPRCKEPCRTPPSCHHQTRESHRCHPGPCPPCTQTCLLPLPGCSHTCPQPCHDLVLVRSQQVQLAGPWEQPSEPAFVQKAFPCPPCRVPIPTSCYGEHEVSPVPCHQQGRFSCGRACGRPLLCGNHCCSRECHLVTNGNECEVCEEGCSRPRPPDCPHPCLRPCHPGDCPTCTQMIRQRCHCRISTLYVECTKLTSADEQTKVLLGSCNNQCPRQLSCGHRCKQACHPGVCEEKCQQKVKVRCSCRRIKKEVLCSQSAQCDVQCDDICRDQQRKVSQLKEAEQRAVEEEEQRKLQEELEAFEKRQQRGGRRNKRRRRDEVDDERGGMGRCASFILVAVGGVLLSAAAYYFLTVA</sequence>
<feature type="transmembrane region" description="Helical" evidence="8">
    <location>
        <begin position="680"/>
        <end position="700"/>
    </location>
</feature>